<keyword evidence="8" id="KW-1133">Transmembrane helix</keyword>
<evidence type="ECO:0000256" key="6">
    <source>
        <dbReference type="ARBA" id="ARBA00022692"/>
    </source>
</evidence>
<reference evidence="12 13" key="1">
    <citation type="submission" date="2019-07" db="EMBL/GenBank/DDBJ databases">
        <title>Caenimonas sedimenti sp. nov., isolated from activated sludge.</title>
        <authorList>
            <person name="Xu J."/>
        </authorList>
    </citation>
    <scope>NUCLEOTIDE SEQUENCE [LARGE SCALE GENOMIC DNA]</scope>
    <source>
        <strain evidence="12 13">HX-9-20</strain>
    </source>
</reference>
<feature type="domain" description="GspL cytoplasmic actin-ATPase-like" evidence="10">
    <location>
        <begin position="5"/>
        <end position="141"/>
    </location>
</feature>
<dbReference type="EMBL" id="VOBQ01000028">
    <property type="protein sequence ID" value="TWO65529.1"/>
    <property type="molecule type" value="Genomic_DNA"/>
</dbReference>
<sequence>MSSLIVSLPRESATAATEWAYALTPDGRILASHGTAQAALLPVPRGAGAEVVAIVPVHALAWHRVELPKGIAPGSPRLRAALEGMLEEQLLDEPDALHLALQPGVHLGQAIWVAACDRAWLRQALQALEAADRPVSRIVPEFAPEGDAALYVLGEPEDATVVATSAEGVLALPLSAAAGALLPQLDESAPRMAEPAVAALAEQLLQHKWTLQQAPQRWLQAAQSRWDLSQFEFASAGRARMMKKLTSGWGELLNGPRWRPARWGAALLVLAHLVGLNAWAWKERDSLEAKREAVRRTLTQTFPQVKVIVDAPVQMEREITALRQVTGAASGRDLEALLGALASALPPGRTPSALEFTPGELRAKGLTLSPDELRSVSANLKGLGYGATPQGDLLVVVAEDAR</sequence>
<evidence type="ECO:0000256" key="3">
    <source>
        <dbReference type="ARBA" id="ARBA00022448"/>
    </source>
</evidence>
<dbReference type="InterPro" id="IPR025691">
    <property type="entry name" value="GspL_pp_dom"/>
</dbReference>
<evidence type="ECO:0000256" key="8">
    <source>
        <dbReference type="ARBA" id="ARBA00022989"/>
    </source>
</evidence>
<keyword evidence="13" id="KW-1185">Reference proteome</keyword>
<evidence type="ECO:0000259" key="11">
    <source>
        <dbReference type="Pfam" id="PF12693"/>
    </source>
</evidence>
<organism evidence="12 13">
    <name type="scientific">Caenimonas sedimenti</name>
    <dbReference type="NCBI Taxonomy" id="2596921"/>
    <lineage>
        <taxon>Bacteria</taxon>
        <taxon>Pseudomonadati</taxon>
        <taxon>Pseudomonadota</taxon>
        <taxon>Betaproteobacteria</taxon>
        <taxon>Burkholderiales</taxon>
        <taxon>Comamonadaceae</taxon>
        <taxon>Caenimonas</taxon>
    </lineage>
</organism>
<dbReference type="GO" id="GO:0015627">
    <property type="term" value="C:type II protein secretion system complex"/>
    <property type="evidence" value="ECO:0007669"/>
    <property type="project" value="InterPro"/>
</dbReference>
<dbReference type="GO" id="GO:0005886">
    <property type="term" value="C:plasma membrane"/>
    <property type="evidence" value="ECO:0007669"/>
    <property type="project" value="UniProtKB-SubCell"/>
</dbReference>
<name>A0A562ZFI9_9BURK</name>
<evidence type="ECO:0000313" key="12">
    <source>
        <dbReference type="EMBL" id="TWO65529.1"/>
    </source>
</evidence>
<dbReference type="SUPFAM" id="SSF53067">
    <property type="entry name" value="Actin-like ATPase domain"/>
    <property type="match status" value="1"/>
</dbReference>
<dbReference type="GO" id="GO:0015628">
    <property type="term" value="P:protein secretion by the type II secretion system"/>
    <property type="evidence" value="ECO:0007669"/>
    <property type="project" value="InterPro"/>
</dbReference>
<keyword evidence="7" id="KW-0653">Protein transport</keyword>
<dbReference type="Proteomes" id="UP000318199">
    <property type="component" value="Unassembled WGS sequence"/>
</dbReference>
<evidence type="ECO:0000259" key="10">
    <source>
        <dbReference type="Pfam" id="PF05134"/>
    </source>
</evidence>
<keyword evidence="3" id="KW-0813">Transport</keyword>
<dbReference type="InterPro" id="IPR007812">
    <property type="entry name" value="T2SS_protein-GspL"/>
</dbReference>
<dbReference type="InterPro" id="IPR024230">
    <property type="entry name" value="GspL_cyto_dom"/>
</dbReference>
<evidence type="ECO:0000256" key="1">
    <source>
        <dbReference type="ARBA" id="ARBA00004377"/>
    </source>
</evidence>
<evidence type="ECO:0000256" key="2">
    <source>
        <dbReference type="ARBA" id="ARBA00005318"/>
    </source>
</evidence>
<dbReference type="OrthoDB" id="8557903at2"/>
<keyword evidence="6" id="KW-0812">Transmembrane</keyword>
<dbReference type="InterPro" id="IPR043129">
    <property type="entry name" value="ATPase_NBD"/>
</dbReference>
<comment type="caution">
    <text evidence="12">The sequence shown here is derived from an EMBL/GenBank/DDBJ whole genome shotgun (WGS) entry which is preliminary data.</text>
</comment>
<comment type="subcellular location">
    <subcellularLocation>
        <location evidence="1">Cell inner membrane</location>
        <topology evidence="1">Single-pass membrane protein</topology>
    </subcellularLocation>
</comment>
<dbReference type="Gene3D" id="3.30.420.380">
    <property type="match status" value="1"/>
</dbReference>
<keyword evidence="5" id="KW-0997">Cell inner membrane</keyword>
<evidence type="ECO:0000256" key="9">
    <source>
        <dbReference type="ARBA" id="ARBA00023136"/>
    </source>
</evidence>
<dbReference type="AlphaFoldDB" id="A0A562ZFI9"/>
<keyword evidence="9" id="KW-0472">Membrane</keyword>
<comment type="similarity">
    <text evidence="2">Belongs to the GSP L family.</text>
</comment>
<dbReference type="GO" id="GO:0009276">
    <property type="term" value="C:Gram-negative-bacterium-type cell wall"/>
    <property type="evidence" value="ECO:0007669"/>
    <property type="project" value="InterPro"/>
</dbReference>
<evidence type="ECO:0000256" key="7">
    <source>
        <dbReference type="ARBA" id="ARBA00022927"/>
    </source>
</evidence>
<dbReference type="RefSeq" id="WP_145897013.1">
    <property type="nucleotide sequence ID" value="NZ_VOBQ01000028.1"/>
</dbReference>
<protein>
    <submittedName>
        <fullName evidence="12">General secretion pathway protein GspL</fullName>
    </submittedName>
</protein>
<dbReference type="Pfam" id="PF12693">
    <property type="entry name" value="GspL_C"/>
    <property type="match status" value="1"/>
</dbReference>
<feature type="domain" description="GspL periplasmic" evidence="11">
    <location>
        <begin position="257"/>
        <end position="356"/>
    </location>
</feature>
<dbReference type="Pfam" id="PF05134">
    <property type="entry name" value="T2SSL"/>
    <property type="match status" value="1"/>
</dbReference>
<evidence type="ECO:0000256" key="5">
    <source>
        <dbReference type="ARBA" id="ARBA00022519"/>
    </source>
</evidence>
<keyword evidence="4" id="KW-1003">Cell membrane</keyword>
<evidence type="ECO:0000256" key="4">
    <source>
        <dbReference type="ARBA" id="ARBA00022475"/>
    </source>
</evidence>
<gene>
    <name evidence="12" type="ORF">FN976_27370</name>
</gene>
<proteinExistence type="inferred from homology"/>
<accession>A0A562ZFI9</accession>
<dbReference type="NCBIfam" id="TIGR01709">
    <property type="entry name" value="typeII_sec_gspL"/>
    <property type="match status" value="1"/>
</dbReference>
<evidence type="ECO:0000313" key="13">
    <source>
        <dbReference type="Proteomes" id="UP000318199"/>
    </source>
</evidence>